<dbReference type="AlphaFoldDB" id="A0A165ES84"/>
<reference evidence="1 2" key="1">
    <citation type="journal article" date="2016" name="Mol. Biol. Evol.">
        <title>Comparative Genomics of Early-Diverging Mushroom-Forming Fungi Provides Insights into the Origins of Lignocellulose Decay Capabilities.</title>
        <authorList>
            <person name="Nagy L.G."/>
            <person name="Riley R."/>
            <person name="Tritt A."/>
            <person name="Adam C."/>
            <person name="Daum C."/>
            <person name="Floudas D."/>
            <person name="Sun H."/>
            <person name="Yadav J.S."/>
            <person name="Pangilinan J."/>
            <person name="Larsson K.H."/>
            <person name="Matsuura K."/>
            <person name="Barry K."/>
            <person name="Labutti K."/>
            <person name="Kuo R."/>
            <person name="Ohm R.A."/>
            <person name="Bhattacharya S.S."/>
            <person name="Shirouzu T."/>
            <person name="Yoshinaga Y."/>
            <person name="Martin F.M."/>
            <person name="Grigoriev I.V."/>
            <person name="Hibbett D.S."/>
        </authorList>
    </citation>
    <scope>NUCLEOTIDE SEQUENCE [LARGE SCALE GENOMIC DNA]</scope>
    <source>
        <strain evidence="1 2">HHB12029</strain>
    </source>
</reference>
<keyword evidence="2" id="KW-1185">Reference proteome</keyword>
<protein>
    <submittedName>
        <fullName evidence="1">Uncharacterized protein</fullName>
    </submittedName>
</protein>
<evidence type="ECO:0000313" key="2">
    <source>
        <dbReference type="Proteomes" id="UP000077266"/>
    </source>
</evidence>
<proteinExistence type="predicted"/>
<dbReference type="InParanoid" id="A0A165ES84"/>
<accession>A0A165ES84</accession>
<organism evidence="1 2">
    <name type="scientific">Exidia glandulosa HHB12029</name>
    <dbReference type="NCBI Taxonomy" id="1314781"/>
    <lineage>
        <taxon>Eukaryota</taxon>
        <taxon>Fungi</taxon>
        <taxon>Dikarya</taxon>
        <taxon>Basidiomycota</taxon>
        <taxon>Agaricomycotina</taxon>
        <taxon>Agaricomycetes</taxon>
        <taxon>Auriculariales</taxon>
        <taxon>Exidiaceae</taxon>
        <taxon>Exidia</taxon>
    </lineage>
</organism>
<sequence length="170" mass="18203">MTRRVSFHLSLATERSGTHVMLDSFRRFPNVVDLGEGLASPVPVVVRLVNLAPVLLHGYMDSNIARSVSTHGQTKRTRLNLAFDVAAVVSNSNGSGTFEDPAEKIFEMLSMPDGNGLWPCSSLRTLVLAAVVPLQLGETVVSLVNARRNDAALGPTAALESHGTKDLQAI</sequence>
<name>A0A165ES84_EXIGL</name>
<dbReference type="Proteomes" id="UP000077266">
    <property type="component" value="Unassembled WGS sequence"/>
</dbReference>
<dbReference type="EMBL" id="KV426122">
    <property type="protein sequence ID" value="KZV87563.1"/>
    <property type="molecule type" value="Genomic_DNA"/>
</dbReference>
<gene>
    <name evidence="1" type="ORF">EXIGLDRAFT_773552</name>
</gene>
<evidence type="ECO:0000313" key="1">
    <source>
        <dbReference type="EMBL" id="KZV87563.1"/>
    </source>
</evidence>